<dbReference type="RefSeq" id="WP_012914804.1">
    <property type="nucleotide sequence ID" value="NC_013722.1"/>
</dbReference>
<keyword evidence="3" id="KW-1185">Reference proteome</keyword>
<feature type="chain" id="PRO_5003038204" description="Secreted protein" evidence="1">
    <location>
        <begin position="23"/>
        <end position="160"/>
    </location>
</feature>
<protein>
    <recommendedName>
        <fullName evidence="4">Secreted protein</fullName>
    </recommendedName>
</protein>
<feature type="signal peptide" evidence="1">
    <location>
        <begin position="1"/>
        <end position="22"/>
    </location>
</feature>
<keyword evidence="1" id="KW-0732">Signal</keyword>
<evidence type="ECO:0000313" key="3">
    <source>
        <dbReference type="Proteomes" id="UP000001890"/>
    </source>
</evidence>
<dbReference type="Proteomes" id="UP000001890">
    <property type="component" value="Chromosome"/>
</dbReference>
<evidence type="ECO:0008006" key="4">
    <source>
        <dbReference type="Google" id="ProtNLM"/>
    </source>
</evidence>
<dbReference type="EMBL" id="FP565176">
    <property type="protein sequence ID" value="CBA14786.1"/>
    <property type="molecule type" value="Genomic_DNA"/>
</dbReference>
<gene>
    <name evidence="2" type="ordered locus">XALc_0241</name>
</gene>
<name>D2UAM9_XANAP</name>
<proteinExistence type="predicted"/>
<evidence type="ECO:0000256" key="1">
    <source>
        <dbReference type="SAM" id="SignalP"/>
    </source>
</evidence>
<evidence type="ECO:0000313" key="2">
    <source>
        <dbReference type="EMBL" id="CBA14786.1"/>
    </source>
</evidence>
<reference evidence="2 3" key="1">
    <citation type="journal article" date="2009" name="BMC Genomics">
        <title>The complete genome sequence of Xanthomonas albilineans provides new insights into the reductive genome evolution of the xylem-limited Xanthomonadaceae.</title>
        <authorList>
            <person name="Pieretti I."/>
            <person name="Royer M."/>
            <person name="Barbe V."/>
            <person name="Carrere S."/>
            <person name="Koebnik R."/>
            <person name="Cociancich S."/>
            <person name="Couloux A."/>
            <person name="Darrasse A."/>
            <person name="Gouzy J."/>
            <person name="Jacques M.A."/>
            <person name="Lauber E."/>
            <person name="Manceau C."/>
            <person name="Mangenot S."/>
            <person name="Poussier S."/>
            <person name="Segurens B."/>
            <person name="Szurek B."/>
            <person name="Verdier V."/>
            <person name="Arlat M."/>
            <person name="Rott P."/>
        </authorList>
    </citation>
    <scope>NUCLEOTIDE SEQUENCE [LARGE SCALE GENOMIC DNA]</scope>
    <source>
        <strain evidence="3">GPE PC73 / CFBP 7063</strain>
    </source>
</reference>
<dbReference type="AlphaFoldDB" id="D2UAM9"/>
<accession>D2UAM9</accession>
<organism evidence="2 3">
    <name type="scientific">Xanthomonas albilineans (strain GPE PC73 / CFBP 7063)</name>
    <dbReference type="NCBI Taxonomy" id="380358"/>
    <lineage>
        <taxon>Bacteria</taxon>
        <taxon>Pseudomonadati</taxon>
        <taxon>Pseudomonadota</taxon>
        <taxon>Gammaproteobacteria</taxon>
        <taxon>Lysobacterales</taxon>
        <taxon>Lysobacteraceae</taxon>
        <taxon>Xanthomonas</taxon>
    </lineage>
</organism>
<dbReference type="OrthoDB" id="6001268at2"/>
<dbReference type="KEGG" id="xal:XALC_0241"/>
<sequence length="160" mass="16873">MRNLNLILAAILLSIAASTASAGSSKPNPADLIPGMGESVPSGVKNISLSPKFKVYKFEKDGLRYVQVNSLKDEILSITIVTPGVQTILPLGRAAEGAMAVVNDDKQRPIGMVTAAATCPCSAQTVYEDANTKIVVIFGEGGEYIQTVVINKHPQPSPNH</sequence>